<dbReference type="GO" id="GO:0005506">
    <property type="term" value="F:iron ion binding"/>
    <property type="evidence" value="ECO:0007669"/>
    <property type="project" value="InterPro"/>
</dbReference>
<dbReference type="PRINTS" id="PR00463">
    <property type="entry name" value="EP450I"/>
</dbReference>
<keyword evidence="6 8" id="KW-0503">Monooxygenase</keyword>
<dbReference type="EMBL" id="ASSJ01000076">
    <property type="protein sequence ID" value="ERN40428.1"/>
    <property type="molecule type" value="Genomic_DNA"/>
</dbReference>
<accession>U5D700</accession>
<evidence type="ECO:0000256" key="4">
    <source>
        <dbReference type="ARBA" id="ARBA00023002"/>
    </source>
</evidence>
<dbReference type="OrthoDB" id="446280at2"/>
<dbReference type="Proteomes" id="UP000016960">
    <property type="component" value="Unassembled WGS sequence"/>
</dbReference>
<dbReference type="InterPro" id="IPR036396">
    <property type="entry name" value="Cyt_P450_sf"/>
</dbReference>
<comment type="similarity">
    <text evidence="1 8">Belongs to the cytochrome P450 family.</text>
</comment>
<evidence type="ECO:0000256" key="8">
    <source>
        <dbReference type="RuleBase" id="RU000461"/>
    </source>
</evidence>
<name>U5D700_9CHRO</name>
<dbReference type="FunCoup" id="U5D700">
    <property type="interactions" value="237"/>
</dbReference>
<dbReference type="eggNOG" id="COG2124">
    <property type="taxonomic scope" value="Bacteria"/>
</dbReference>
<evidence type="ECO:0000256" key="6">
    <source>
        <dbReference type="ARBA" id="ARBA00023033"/>
    </source>
</evidence>
<dbReference type="PANTHER" id="PTHR24286">
    <property type="entry name" value="CYTOCHROME P450 26"/>
    <property type="match status" value="1"/>
</dbReference>
<evidence type="ECO:0000256" key="3">
    <source>
        <dbReference type="ARBA" id="ARBA00022723"/>
    </source>
</evidence>
<dbReference type="InterPro" id="IPR017972">
    <property type="entry name" value="Cyt_P450_CS"/>
</dbReference>
<dbReference type="SUPFAM" id="SSF48264">
    <property type="entry name" value="Cytochrome P450"/>
    <property type="match status" value="1"/>
</dbReference>
<evidence type="ECO:0000313" key="9">
    <source>
        <dbReference type="EMBL" id="ERN40428.1"/>
    </source>
</evidence>
<dbReference type="STRING" id="582515.KR51_00029680"/>
<dbReference type="AlphaFoldDB" id="U5D700"/>
<gene>
    <name evidence="9" type="ORF">KR51_00029680</name>
</gene>
<keyword evidence="10" id="KW-1185">Reference proteome</keyword>
<organism evidence="9 10">
    <name type="scientific">Rubidibacter lacunae KORDI 51-2</name>
    <dbReference type="NCBI Taxonomy" id="582515"/>
    <lineage>
        <taxon>Bacteria</taxon>
        <taxon>Bacillati</taxon>
        <taxon>Cyanobacteriota</taxon>
        <taxon>Cyanophyceae</taxon>
        <taxon>Oscillatoriophycideae</taxon>
        <taxon>Chroococcales</taxon>
        <taxon>Aphanothecaceae</taxon>
        <taxon>Rubidibacter</taxon>
    </lineage>
</organism>
<dbReference type="RefSeq" id="WP_022608565.1">
    <property type="nucleotide sequence ID" value="NZ_ASSJ01000076.1"/>
</dbReference>
<keyword evidence="5 7" id="KW-0408">Iron</keyword>
<dbReference type="Pfam" id="PF00067">
    <property type="entry name" value="p450"/>
    <property type="match status" value="1"/>
</dbReference>
<evidence type="ECO:0000256" key="1">
    <source>
        <dbReference type="ARBA" id="ARBA00010617"/>
    </source>
</evidence>
<dbReference type="InterPro" id="IPR001128">
    <property type="entry name" value="Cyt_P450"/>
</dbReference>
<dbReference type="Gene3D" id="1.10.630.10">
    <property type="entry name" value="Cytochrome P450"/>
    <property type="match status" value="1"/>
</dbReference>
<keyword evidence="4 8" id="KW-0560">Oxidoreductase</keyword>
<dbReference type="InterPro" id="IPR002401">
    <property type="entry name" value="Cyt_P450_E_grp-I"/>
</dbReference>
<dbReference type="GO" id="GO:0020037">
    <property type="term" value="F:heme binding"/>
    <property type="evidence" value="ECO:0007669"/>
    <property type="project" value="InterPro"/>
</dbReference>
<protein>
    <submittedName>
        <fullName evidence="9">Cytochrome P450</fullName>
    </submittedName>
</protein>
<evidence type="ECO:0000256" key="7">
    <source>
        <dbReference type="PIRSR" id="PIRSR602401-1"/>
    </source>
</evidence>
<dbReference type="GO" id="GO:0016705">
    <property type="term" value="F:oxidoreductase activity, acting on paired donors, with incorporation or reduction of molecular oxygen"/>
    <property type="evidence" value="ECO:0007669"/>
    <property type="project" value="InterPro"/>
</dbReference>
<reference evidence="9 10" key="1">
    <citation type="submission" date="2013-05" db="EMBL/GenBank/DDBJ databases">
        <title>Draft genome sequence of Rubidibacter lacunae KORDI 51-2.</title>
        <authorList>
            <person name="Choi D.H."/>
            <person name="Noh J.H."/>
            <person name="Kwon K.-K."/>
            <person name="Lee J.-H."/>
            <person name="Ryu J.-Y."/>
        </authorList>
    </citation>
    <scope>NUCLEOTIDE SEQUENCE [LARGE SCALE GENOMIC DNA]</scope>
    <source>
        <strain evidence="9 10">KORDI 51-2</strain>
    </source>
</reference>
<dbReference type="GO" id="GO:0004497">
    <property type="term" value="F:monooxygenase activity"/>
    <property type="evidence" value="ECO:0007669"/>
    <property type="project" value="UniProtKB-KW"/>
</dbReference>
<keyword evidence="2 7" id="KW-0349">Heme</keyword>
<proteinExistence type="inferred from homology"/>
<evidence type="ECO:0000313" key="10">
    <source>
        <dbReference type="Proteomes" id="UP000016960"/>
    </source>
</evidence>
<comment type="caution">
    <text evidence="9">The sequence shown here is derived from an EMBL/GenBank/DDBJ whole genome shotgun (WGS) entry which is preliminary data.</text>
</comment>
<dbReference type="GO" id="GO:0016125">
    <property type="term" value="P:sterol metabolic process"/>
    <property type="evidence" value="ECO:0007669"/>
    <property type="project" value="TreeGrafter"/>
</dbReference>
<evidence type="ECO:0000256" key="5">
    <source>
        <dbReference type="ARBA" id="ARBA00023004"/>
    </source>
</evidence>
<sequence>MSSAIDPRIEEKPLPPGQNGLPLIGEALQVFGDRNFTIARHRKYGNVFRTRIFKTPTVFVRGLEECLFVLRNEGHYFQNSLPENTRKLFGEHSLANSTGTALAHRRKILSRSFRPRALDSYRKYIEETASRYLRLWAERRDIVMYDELSSFSLDLAWKLFAGIDNASQSEVGKLLKTWFAGLFSFGPIFPGGRAAKAFQARQKLFDFIRQEIDRRRLEDDFGVDILSILIQSRDENGCELSDRAIVDILLNILGAGFGTMTSALTSFFLLVGQHSNVEQKLRAEQDELARAQLPRADTIDRMVYLEATFNEVLRLYPPIAAGFVRVIKECEIAGYQIPEGWIVIWSIDATHLGIENDPNAFQPERFLSSPPTDFIPFGGGMRECLGREYARLEMRVLCSKALAHYEWELPRQDFTMTTLPVPKPKNGLKVRFRQRGEKQ</sequence>
<keyword evidence="3 7" id="KW-0479">Metal-binding</keyword>
<dbReference type="InParanoid" id="U5D700"/>
<evidence type="ECO:0000256" key="2">
    <source>
        <dbReference type="ARBA" id="ARBA00022617"/>
    </source>
</evidence>
<dbReference type="PRINTS" id="PR00385">
    <property type="entry name" value="P450"/>
</dbReference>
<feature type="binding site" description="axial binding residue" evidence="7">
    <location>
        <position position="384"/>
    </location>
    <ligand>
        <name>heme</name>
        <dbReference type="ChEBI" id="CHEBI:30413"/>
    </ligand>
    <ligandPart>
        <name>Fe</name>
        <dbReference type="ChEBI" id="CHEBI:18248"/>
    </ligandPart>
</feature>
<comment type="cofactor">
    <cofactor evidence="7">
        <name>heme</name>
        <dbReference type="ChEBI" id="CHEBI:30413"/>
    </cofactor>
</comment>
<dbReference type="PROSITE" id="PS00086">
    <property type="entry name" value="CYTOCHROME_P450"/>
    <property type="match status" value="1"/>
</dbReference>
<dbReference type="PANTHER" id="PTHR24286:SF384">
    <property type="entry name" value="P450, PUTATIVE (EUROFUNG)-RELATED"/>
    <property type="match status" value="1"/>
</dbReference>